<dbReference type="PANTHER" id="PTHR35499">
    <property type="entry name" value="OS05G0128300 PROTEIN"/>
    <property type="match status" value="1"/>
</dbReference>
<keyword evidence="3" id="KW-1185">Reference proteome</keyword>
<accession>A0A9Q1KT33</accession>
<proteinExistence type="predicted"/>
<feature type="compositionally biased region" description="Basic and acidic residues" evidence="1">
    <location>
        <begin position="239"/>
        <end position="258"/>
    </location>
</feature>
<feature type="compositionally biased region" description="Basic and acidic residues" evidence="1">
    <location>
        <begin position="72"/>
        <end position="91"/>
    </location>
</feature>
<dbReference type="AlphaFoldDB" id="A0A9Q1KT33"/>
<dbReference type="OrthoDB" id="1670627at2759"/>
<evidence type="ECO:0000313" key="3">
    <source>
        <dbReference type="Proteomes" id="UP001153076"/>
    </source>
</evidence>
<organism evidence="2 3">
    <name type="scientific">Carnegiea gigantea</name>
    <dbReference type="NCBI Taxonomy" id="171969"/>
    <lineage>
        <taxon>Eukaryota</taxon>
        <taxon>Viridiplantae</taxon>
        <taxon>Streptophyta</taxon>
        <taxon>Embryophyta</taxon>
        <taxon>Tracheophyta</taxon>
        <taxon>Spermatophyta</taxon>
        <taxon>Magnoliopsida</taxon>
        <taxon>eudicotyledons</taxon>
        <taxon>Gunneridae</taxon>
        <taxon>Pentapetalae</taxon>
        <taxon>Caryophyllales</taxon>
        <taxon>Cactineae</taxon>
        <taxon>Cactaceae</taxon>
        <taxon>Cactoideae</taxon>
        <taxon>Echinocereeae</taxon>
        <taxon>Carnegiea</taxon>
    </lineage>
</organism>
<feature type="compositionally biased region" description="Basic residues" evidence="1">
    <location>
        <begin position="228"/>
        <end position="238"/>
    </location>
</feature>
<dbReference type="EMBL" id="JAKOGI010000030">
    <property type="protein sequence ID" value="KAJ8448326.1"/>
    <property type="molecule type" value="Genomic_DNA"/>
</dbReference>
<sequence length="325" mass="36810">MGLDSMPENNTYTPNESVFFKSKSLNSLNFFPDFNTNKASYSALQRRSASFSHLGSSFSFKIEEEVNSSKLQSHENRGGEKQRVKKQGKGEKVVAANLKGNEGRKNRVNKKYEETYATKTRRSVKNNNVGCGRGRNLIRDQKCALLVKKQGKLRGERGVNDVGLNVSGKKRVHHDHDKEEDLNNHVDNEVLIDSLSRSPVSVLDHHLLHLELDYSPSKEDARGTTSSTRRKKPTTKTKSKTEGRKSDSNHQKLKKEGDQEPEMAEYFVGLLGQICRLTEEHVKDPKWVAKSRGFKVQFVEELSLDFGGQILDLLLNELIDELLII</sequence>
<feature type="compositionally biased region" description="Basic and acidic residues" evidence="1">
    <location>
        <begin position="174"/>
        <end position="184"/>
    </location>
</feature>
<gene>
    <name evidence="2" type="ORF">Cgig2_021954</name>
</gene>
<evidence type="ECO:0000256" key="1">
    <source>
        <dbReference type="SAM" id="MobiDB-lite"/>
    </source>
</evidence>
<evidence type="ECO:0000313" key="2">
    <source>
        <dbReference type="EMBL" id="KAJ8448326.1"/>
    </source>
</evidence>
<dbReference type="Proteomes" id="UP001153076">
    <property type="component" value="Unassembled WGS sequence"/>
</dbReference>
<protein>
    <submittedName>
        <fullName evidence="2">Uncharacterized protein</fullName>
    </submittedName>
</protein>
<feature type="region of interest" description="Disordered" evidence="1">
    <location>
        <begin position="217"/>
        <end position="259"/>
    </location>
</feature>
<reference evidence="2" key="1">
    <citation type="submission" date="2022-04" db="EMBL/GenBank/DDBJ databases">
        <title>Carnegiea gigantea Genome sequencing and assembly v2.</title>
        <authorList>
            <person name="Copetti D."/>
            <person name="Sanderson M.J."/>
            <person name="Burquez A."/>
            <person name="Wojciechowski M.F."/>
        </authorList>
    </citation>
    <scope>NUCLEOTIDE SEQUENCE</scope>
    <source>
        <strain evidence="2">SGP5-SGP5p</strain>
        <tissue evidence="2">Aerial part</tissue>
    </source>
</reference>
<comment type="caution">
    <text evidence="2">The sequence shown here is derived from an EMBL/GenBank/DDBJ whole genome shotgun (WGS) entry which is preliminary data.</text>
</comment>
<feature type="region of interest" description="Disordered" evidence="1">
    <location>
        <begin position="165"/>
        <end position="184"/>
    </location>
</feature>
<dbReference type="PANTHER" id="PTHR35499:SF1">
    <property type="entry name" value="DUF3741 DOMAIN-CONTAINING PROTEIN"/>
    <property type="match status" value="1"/>
</dbReference>
<feature type="region of interest" description="Disordered" evidence="1">
    <location>
        <begin position="68"/>
        <end position="91"/>
    </location>
</feature>
<name>A0A9Q1KT33_9CARY</name>